<evidence type="ECO:0000256" key="4">
    <source>
        <dbReference type="ARBA" id="ARBA00022419"/>
    </source>
</evidence>
<dbReference type="InterPro" id="IPR022805">
    <property type="entry name" value="PEP_COase_bac/pln-type"/>
</dbReference>
<sequence>MAGSPAVPDAASGPSRERSPTTVTASAHRTELLAPDSLAAHSGVVSETEHSALRADIRRLSTMLGQTVALQAGDEVLELVEEVRKLAREAAGESGDPDAVTRRLSGLDTGTAVVLARAFSQYFQLANVAEQLHRSRELRSLRPADRRPLHTVMERLAAEADRGAVQEVLARAQLRPVFTAHPTESSRQSVLAILRRVAEGLDHGASDDELGALVDLLWQTDEIRPGKPTVTDEARGVAWFMEQLGTRTVPDLVGEFEAEVRAHGFEVPPDSRPLSLGCWVGGDRDGNPNVTPEVTREVLELYTDRALKIHGGLVEQLIQELSISTRVMGVSEELRGALARDRRALPEVHDRFIRLNAHEPYRLHLSYLQARLENTRSRIANRGPHVAGRDYLGVADYVADLGVLDRSLRGHLGARIADGTLARALRAARALGLHLAELDIREHSQKHHDALGAIYDELGELDRPYAELTREERRALLSTELQGHRPLIRRHYGVPEAAAQVIATFDMLHEVQHEFGPEVARTYIVSMAQDVDDLLAVAVLARESYMVELRTDPRSSVDLVPLFETVEELSQAGPLLEGLLSDPGYRQQVRNRGDLQEIMLGYSDSNKGAGITSSQWEIHRAQRQLRDVGAKHGVNLRLFHGRGGSVGRGGGPAGEAIASAPYGSVDAAMKLTEQGEVISDKYSLPTLAHDNLEILLASMLDASVLHKASRWPDETLARWDEVMTCVSEAGKKAYRELVGDPALPEFFTAATPVDELGRLNVGSRPSKRPGKGTPSLDDLRAIPWVFGWTQTRMVVPGWYGLGSGLKAARDAGYGEVLDEMREWAFFANLLGNVEMTLAKTDLRIASYYVSTLVEPGQQGLFELIRAEHGRTLREVLALTGDPVLLDRHPVLRNTLAVRNGYLEPLHHLQVELLDQRRRRGGADGGDDADLERALLLTINGIAAGMKNTG</sequence>
<dbReference type="AlphaFoldDB" id="A0A9W6NW06"/>
<evidence type="ECO:0000256" key="9">
    <source>
        <dbReference type="HAMAP-Rule" id="MF_00595"/>
    </source>
</evidence>
<dbReference type="InterPro" id="IPR021135">
    <property type="entry name" value="PEP_COase"/>
</dbReference>
<gene>
    <name evidence="9 12" type="primary">ppc</name>
    <name evidence="12" type="ORF">GCM10017577_30160</name>
</gene>
<name>A0A9W6NW06_9PSEU</name>
<dbReference type="InterPro" id="IPR015813">
    <property type="entry name" value="Pyrv/PenolPyrv_kinase-like_dom"/>
</dbReference>
<dbReference type="GO" id="GO:0006107">
    <property type="term" value="P:oxaloacetate metabolic process"/>
    <property type="evidence" value="ECO:0007669"/>
    <property type="project" value="UniProtKB-UniRule"/>
</dbReference>
<reference evidence="12" key="2">
    <citation type="submission" date="2023-01" db="EMBL/GenBank/DDBJ databases">
        <authorList>
            <person name="Sun Q."/>
            <person name="Evtushenko L."/>
        </authorList>
    </citation>
    <scope>NUCLEOTIDE SEQUENCE</scope>
    <source>
        <strain evidence="12">VKM Ac-1069</strain>
    </source>
</reference>
<dbReference type="Pfam" id="PF00311">
    <property type="entry name" value="PEPcase"/>
    <property type="match status" value="1"/>
</dbReference>
<dbReference type="HAMAP" id="MF_00595">
    <property type="entry name" value="PEPcase_type1"/>
    <property type="match status" value="1"/>
</dbReference>
<evidence type="ECO:0000256" key="3">
    <source>
        <dbReference type="ARBA" id="ARBA00012305"/>
    </source>
</evidence>
<organism evidence="12 13">
    <name type="scientific">Pseudonocardia halophobica</name>
    <dbReference type="NCBI Taxonomy" id="29401"/>
    <lineage>
        <taxon>Bacteria</taxon>
        <taxon>Bacillati</taxon>
        <taxon>Actinomycetota</taxon>
        <taxon>Actinomycetes</taxon>
        <taxon>Pseudonocardiales</taxon>
        <taxon>Pseudonocardiaceae</taxon>
        <taxon>Pseudonocardia</taxon>
    </lineage>
</organism>
<protein>
    <recommendedName>
        <fullName evidence="4 9">Phosphoenolpyruvate carboxylase</fullName>
        <shortName evidence="9">PEPC</shortName>
        <shortName evidence="9">PEPCase</shortName>
        <ecNumber evidence="3 9">4.1.1.31</ecNumber>
    </recommendedName>
</protein>
<feature type="active site" evidence="9 10">
    <location>
        <position position="181"/>
    </location>
</feature>
<comment type="catalytic activity">
    <reaction evidence="8 9">
        <text>oxaloacetate + phosphate = phosphoenolpyruvate + hydrogencarbonate</text>
        <dbReference type="Rhea" id="RHEA:28370"/>
        <dbReference type="ChEBI" id="CHEBI:16452"/>
        <dbReference type="ChEBI" id="CHEBI:17544"/>
        <dbReference type="ChEBI" id="CHEBI:43474"/>
        <dbReference type="ChEBI" id="CHEBI:58702"/>
        <dbReference type="EC" id="4.1.1.31"/>
    </reaction>
</comment>
<evidence type="ECO:0000256" key="10">
    <source>
        <dbReference type="PROSITE-ProRule" id="PRU10111"/>
    </source>
</evidence>
<evidence type="ECO:0000256" key="1">
    <source>
        <dbReference type="ARBA" id="ARBA00003670"/>
    </source>
</evidence>
<keyword evidence="7 9" id="KW-0120">Carbon dioxide fixation</keyword>
<evidence type="ECO:0000313" key="12">
    <source>
        <dbReference type="EMBL" id="GLL11875.1"/>
    </source>
</evidence>
<proteinExistence type="inferred from homology"/>
<accession>A0A9W6NW06</accession>
<dbReference type="PROSITE" id="PS00781">
    <property type="entry name" value="PEPCASE_1"/>
    <property type="match status" value="1"/>
</dbReference>
<dbReference type="PANTHER" id="PTHR30523:SF6">
    <property type="entry name" value="PHOSPHOENOLPYRUVATE CARBOXYLASE"/>
    <property type="match status" value="1"/>
</dbReference>
<dbReference type="EMBL" id="BSFQ01000011">
    <property type="protein sequence ID" value="GLL11875.1"/>
    <property type="molecule type" value="Genomic_DNA"/>
</dbReference>
<comment type="subunit">
    <text evidence="9">Homotetramer.</text>
</comment>
<dbReference type="GO" id="GO:0005829">
    <property type="term" value="C:cytosol"/>
    <property type="evidence" value="ECO:0007669"/>
    <property type="project" value="TreeGrafter"/>
</dbReference>
<dbReference type="SUPFAM" id="SSF51621">
    <property type="entry name" value="Phosphoenolpyruvate/pyruvate domain"/>
    <property type="match status" value="1"/>
</dbReference>
<feature type="region of interest" description="Disordered" evidence="11">
    <location>
        <begin position="1"/>
        <end position="26"/>
    </location>
</feature>
<dbReference type="Proteomes" id="UP001143463">
    <property type="component" value="Unassembled WGS sequence"/>
</dbReference>
<feature type="active site" evidence="9">
    <location>
        <position position="607"/>
    </location>
</feature>
<dbReference type="PRINTS" id="PR00150">
    <property type="entry name" value="PEPCARBXLASE"/>
</dbReference>
<evidence type="ECO:0000256" key="8">
    <source>
        <dbReference type="ARBA" id="ARBA00048995"/>
    </source>
</evidence>
<evidence type="ECO:0000313" key="13">
    <source>
        <dbReference type="Proteomes" id="UP001143463"/>
    </source>
</evidence>
<dbReference type="GO" id="GO:0000287">
    <property type="term" value="F:magnesium ion binding"/>
    <property type="evidence" value="ECO:0007669"/>
    <property type="project" value="UniProtKB-UniRule"/>
</dbReference>
<evidence type="ECO:0000256" key="7">
    <source>
        <dbReference type="ARBA" id="ARBA00023300"/>
    </source>
</evidence>
<dbReference type="GO" id="GO:0015977">
    <property type="term" value="P:carbon fixation"/>
    <property type="evidence" value="ECO:0007669"/>
    <property type="project" value="UniProtKB-UniRule"/>
</dbReference>
<evidence type="ECO:0000256" key="6">
    <source>
        <dbReference type="ARBA" id="ARBA00023239"/>
    </source>
</evidence>
<evidence type="ECO:0000256" key="5">
    <source>
        <dbReference type="ARBA" id="ARBA00022842"/>
    </source>
</evidence>
<dbReference type="EC" id="4.1.1.31" evidence="3 9"/>
<keyword evidence="13" id="KW-1185">Reference proteome</keyword>
<evidence type="ECO:0000256" key="11">
    <source>
        <dbReference type="SAM" id="MobiDB-lite"/>
    </source>
</evidence>
<comment type="cofactor">
    <cofactor evidence="9">
        <name>Mg(2+)</name>
        <dbReference type="ChEBI" id="CHEBI:18420"/>
    </cofactor>
</comment>
<dbReference type="Gene3D" id="1.20.1440.90">
    <property type="entry name" value="Phosphoenolpyruvate/pyruvate domain"/>
    <property type="match status" value="1"/>
</dbReference>
<comment type="similarity">
    <text evidence="2 9">Belongs to the PEPCase type 1 family.</text>
</comment>
<keyword evidence="5 9" id="KW-0460">Magnesium</keyword>
<dbReference type="GO" id="GO:0008964">
    <property type="term" value="F:phosphoenolpyruvate carboxylase activity"/>
    <property type="evidence" value="ECO:0007669"/>
    <property type="project" value="UniProtKB-UniRule"/>
</dbReference>
<evidence type="ECO:0000256" key="2">
    <source>
        <dbReference type="ARBA" id="ARBA00008346"/>
    </source>
</evidence>
<dbReference type="NCBIfam" id="NF000584">
    <property type="entry name" value="PRK00009.1"/>
    <property type="match status" value="1"/>
</dbReference>
<dbReference type="InterPro" id="IPR018129">
    <property type="entry name" value="PEP_COase_Lys_AS"/>
</dbReference>
<comment type="caution">
    <text evidence="12">The sequence shown here is derived from an EMBL/GenBank/DDBJ whole genome shotgun (WGS) entry which is preliminary data.</text>
</comment>
<reference evidence="12" key="1">
    <citation type="journal article" date="2014" name="Int. J. Syst. Evol. Microbiol.">
        <title>Complete genome sequence of Corynebacterium casei LMG S-19264T (=DSM 44701T), isolated from a smear-ripened cheese.</title>
        <authorList>
            <consortium name="US DOE Joint Genome Institute (JGI-PGF)"/>
            <person name="Walter F."/>
            <person name="Albersmeier A."/>
            <person name="Kalinowski J."/>
            <person name="Ruckert C."/>
        </authorList>
    </citation>
    <scope>NUCLEOTIDE SEQUENCE</scope>
    <source>
        <strain evidence="12">VKM Ac-1069</strain>
    </source>
</reference>
<comment type="function">
    <text evidence="1 9">Forms oxaloacetate, a four-carbon dicarboxylic acid source for the tricarboxylic acid cycle.</text>
</comment>
<dbReference type="PANTHER" id="PTHR30523">
    <property type="entry name" value="PHOSPHOENOLPYRUVATE CARBOXYLASE"/>
    <property type="match status" value="1"/>
</dbReference>
<keyword evidence="6 9" id="KW-0456">Lyase</keyword>
<dbReference type="GO" id="GO:0006099">
    <property type="term" value="P:tricarboxylic acid cycle"/>
    <property type="evidence" value="ECO:0007669"/>
    <property type="project" value="InterPro"/>
</dbReference>